<evidence type="ECO:0000256" key="2">
    <source>
        <dbReference type="ARBA" id="ARBA00022603"/>
    </source>
</evidence>
<organism evidence="6 7">
    <name type="scientific">Naegleria lovaniensis</name>
    <name type="common">Amoeba</name>
    <dbReference type="NCBI Taxonomy" id="51637"/>
    <lineage>
        <taxon>Eukaryota</taxon>
        <taxon>Discoba</taxon>
        <taxon>Heterolobosea</taxon>
        <taxon>Tetramitia</taxon>
        <taxon>Eutetramitia</taxon>
        <taxon>Vahlkampfiidae</taxon>
        <taxon>Naegleria</taxon>
    </lineage>
</organism>
<dbReference type="GO" id="GO:0008757">
    <property type="term" value="F:S-adenosylmethionine-dependent methyltransferase activity"/>
    <property type="evidence" value="ECO:0007669"/>
    <property type="project" value="InterPro"/>
</dbReference>
<name>A0AA88GGZ9_NAELO</name>
<dbReference type="GeneID" id="68104055"/>
<gene>
    <name evidence="6" type="ORF">C9374_011601</name>
</gene>
<sequence length="248" mass="29093">MSSQNTTETTPSQQQQHTSSSSESQNFEPENTHDYKHKWYWDQRFEKEENYDWLGTFQQWKPYLEPYLTAHHDSKQQVKILIVGCGNSTLSEDMYKDGYHSITNMDYSHTVIEKMKIKHPNMEWVEMDMMDMKGFADGTFDIVLDKGTMDALVVDAGDPWDPEPHVREQTCKMCCEVYRILKPSGRFLQISFSQPHFRKIFLNPKKQDGETNLLDWSYKSIHVDEIGFGYPLFILQKPPFTSLPSTTH</sequence>
<dbReference type="InterPro" id="IPR029063">
    <property type="entry name" value="SAM-dependent_MTases_sf"/>
</dbReference>
<dbReference type="SUPFAM" id="SSF53335">
    <property type="entry name" value="S-adenosyl-L-methionine-dependent methyltransferases"/>
    <property type="match status" value="1"/>
</dbReference>
<evidence type="ECO:0000256" key="1">
    <source>
        <dbReference type="ARBA" id="ARBA00008361"/>
    </source>
</evidence>
<dbReference type="GO" id="GO:0032259">
    <property type="term" value="P:methylation"/>
    <property type="evidence" value="ECO:0007669"/>
    <property type="project" value="UniProtKB-KW"/>
</dbReference>
<dbReference type="CDD" id="cd02440">
    <property type="entry name" value="AdoMet_MTases"/>
    <property type="match status" value="1"/>
</dbReference>
<dbReference type="PANTHER" id="PTHR12176">
    <property type="entry name" value="SAM-DEPENDENT METHYLTRANSFERASE SUPERFAMILY PROTEIN"/>
    <property type="match status" value="1"/>
</dbReference>
<evidence type="ECO:0000259" key="5">
    <source>
        <dbReference type="Pfam" id="PF08241"/>
    </source>
</evidence>
<dbReference type="Gene3D" id="3.40.50.150">
    <property type="entry name" value="Vaccinia Virus protein VP39"/>
    <property type="match status" value="1"/>
</dbReference>
<protein>
    <recommendedName>
        <fullName evidence="5">Methyltransferase type 11 domain-containing protein</fullName>
    </recommendedName>
</protein>
<evidence type="ECO:0000256" key="3">
    <source>
        <dbReference type="ARBA" id="ARBA00022679"/>
    </source>
</evidence>
<dbReference type="InterPro" id="IPR013216">
    <property type="entry name" value="Methyltransf_11"/>
</dbReference>
<dbReference type="AlphaFoldDB" id="A0AA88GGZ9"/>
<comment type="caution">
    <text evidence="6">The sequence shown here is derived from an EMBL/GenBank/DDBJ whole genome shotgun (WGS) entry which is preliminary data.</text>
</comment>
<evidence type="ECO:0000256" key="4">
    <source>
        <dbReference type="SAM" id="MobiDB-lite"/>
    </source>
</evidence>
<comment type="similarity">
    <text evidence="1">Belongs to the methyltransferase superfamily.</text>
</comment>
<proteinExistence type="inferred from homology"/>
<dbReference type="EMBL" id="PYSW02000049">
    <property type="protein sequence ID" value="KAG2373936.1"/>
    <property type="molecule type" value="Genomic_DNA"/>
</dbReference>
<feature type="domain" description="Methyltransferase type 11" evidence="5">
    <location>
        <begin position="83"/>
        <end position="188"/>
    </location>
</feature>
<dbReference type="Proteomes" id="UP000816034">
    <property type="component" value="Unassembled WGS sequence"/>
</dbReference>
<keyword evidence="7" id="KW-1185">Reference proteome</keyword>
<evidence type="ECO:0000313" key="6">
    <source>
        <dbReference type="EMBL" id="KAG2373936.1"/>
    </source>
</evidence>
<evidence type="ECO:0000313" key="7">
    <source>
        <dbReference type="Proteomes" id="UP000816034"/>
    </source>
</evidence>
<feature type="compositionally biased region" description="Low complexity" evidence="4">
    <location>
        <begin position="1"/>
        <end position="26"/>
    </location>
</feature>
<feature type="region of interest" description="Disordered" evidence="4">
    <location>
        <begin position="1"/>
        <end position="30"/>
    </location>
</feature>
<dbReference type="Pfam" id="PF08241">
    <property type="entry name" value="Methyltransf_11"/>
    <property type="match status" value="1"/>
</dbReference>
<keyword evidence="2" id="KW-0489">Methyltransferase</keyword>
<accession>A0AA88GGZ9</accession>
<dbReference type="RefSeq" id="XP_044543110.1">
    <property type="nucleotide sequence ID" value="XM_044687275.1"/>
</dbReference>
<keyword evidence="3" id="KW-0808">Transferase</keyword>
<dbReference type="InterPro" id="IPR051419">
    <property type="entry name" value="Lys/N-term_MeTrsfase_sf"/>
</dbReference>
<reference evidence="6 7" key="1">
    <citation type="journal article" date="2018" name="BMC Genomics">
        <title>The genome of Naegleria lovaniensis, the basis for a comparative approach to unravel pathogenicity factors of the human pathogenic amoeba N. fowleri.</title>
        <authorList>
            <person name="Liechti N."/>
            <person name="Schurch N."/>
            <person name="Bruggmann R."/>
            <person name="Wittwer M."/>
        </authorList>
    </citation>
    <scope>NUCLEOTIDE SEQUENCE [LARGE SCALE GENOMIC DNA]</scope>
    <source>
        <strain evidence="6 7">ATCC 30569</strain>
    </source>
</reference>